<dbReference type="SUPFAM" id="SSF52047">
    <property type="entry name" value="RNI-like"/>
    <property type="match status" value="1"/>
</dbReference>
<evidence type="ECO:0000313" key="1">
    <source>
        <dbReference type="EMBL" id="OJJ81362.1"/>
    </source>
</evidence>
<proteinExistence type="predicted"/>
<dbReference type="Gene3D" id="3.80.10.10">
    <property type="entry name" value="Ribonuclease Inhibitor"/>
    <property type="match status" value="1"/>
</dbReference>
<keyword evidence="2" id="KW-1185">Reference proteome</keyword>
<sequence>MRQSREGSVRMNRMSMRHKTGGFFFFFLLRFPTLRRIKIQHNYPIVKKEVSVNEGYLQLNLVSFIFAGGAPLAEESFDLLETRCPRLQKIHVESIPESIRPRCVLRFLQNCKHLRSIGLYWEADALENDQIHAHLAGRDDIVELKPSVFIEYEKIKGVFDLQSPFKGFRTLHLRLPSKAVTVLVGAIQSTIGTLSLEFQDNEAKVLSTIGTLVNFRELAVSFMRSTDLPGMDVLALRHLKKLQSLLIGPQNGASLTSFTLTDDEFGQLCAGKHCCQLEAFRIFGSISICFPCLCMKRHCFQKRIASRCPVSKKGEPSKSFSTQQTTSSFACFSQPSSRFLSSSFSPRSLLLASAYRGTISSFSCDLIRPTVKYQFPVS</sequence>
<dbReference type="VEuPathDB" id="FungiDB:ASPGLDRAFT_662917"/>
<protein>
    <recommendedName>
        <fullName evidence="3">F-box domain-containing protein</fullName>
    </recommendedName>
</protein>
<organism evidence="1 2">
    <name type="scientific">Aspergillus glaucus CBS 516.65</name>
    <dbReference type="NCBI Taxonomy" id="1160497"/>
    <lineage>
        <taxon>Eukaryota</taxon>
        <taxon>Fungi</taxon>
        <taxon>Dikarya</taxon>
        <taxon>Ascomycota</taxon>
        <taxon>Pezizomycotina</taxon>
        <taxon>Eurotiomycetes</taxon>
        <taxon>Eurotiomycetidae</taxon>
        <taxon>Eurotiales</taxon>
        <taxon>Aspergillaceae</taxon>
        <taxon>Aspergillus</taxon>
        <taxon>Aspergillus subgen. Aspergillus</taxon>
    </lineage>
</organism>
<dbReference type="AlphaFoldDB" id="A0A1L9VBY5"/>
<dbReference type="GeneID" id="34465262"/>
<accession>A0A1L9VBY5</accession>
<dbReference type="EMBL" id="KV878906">
    <property type="protein sequence ID" value="OJJ81362.1"/>
    <property type="molecule type" value="Genomic_DNA"/>
</dbReference>
<reference evidence="2" key="1">
    <citation type="journal article" date="2017" name="Genome Biol.">
        <title>Comparative genomics reveals high biological diversity and specific adaptations in the industrially and medically important fungal genus Aspergillus.</title>
        <authorList>
            <person name="de Vries R.P."/>
            <person name="Riley R."/>
            <person name="Wiebenga A."/>
            <person name="Aguilar-Osorio G."/>
            <person name="Amillis S."/>
            <person name="Uchima C.A."/>
            <person name="Anderluh G."/>
            <person name="Asadollahi M."/>
            <person name="Askin M."/>
            <person name="Barry K."/>
            <person name="Battaglia E."/>
            <person name="Bayram O."/>
            <person name="Benocci T."/>
            <person name="Braus-Stromeyer S.A."/>
            <person name="Caldana C."/>
            <person name="Canovas D."/>
            <person name="Cerqueira G.C."/>
            <person name="Chen F."/>
            <person name="Chen W."/>
            <person name="Choi C."/>
            <person name="Clum A."/>
            <person name="Dos Santos R.A."/>
            <person name="Damasio A.R."/>
            <person name="Diallinas G."/>
            <person name="Emri T."/>
            <person name="Fekete E."/>
            <person name="Flipphi M."/>
            <person name="Freyberg S."/>
            <person name="Gallo A."/>
            <person name="Gournas C."/>
            <person name="Habgood R."/>
            <person name="Hainaut M."/>
            <person name="Harispe M.L."/>
            <person name="Henrissat B."/>
            <person name="Hilden K.S."/>
            <person name="Hope R."/>
            <person name="Hossain A."/>
            <person name="Karabika E."/>
            <person name="Karaffa L."/>
            <person name="Karanyi Z."/>
            <person name="Krasevec N."/>
            <person name="Kuo A."/>
            <person name="Kusch H."/>
            <person name="LaButti K."/>
            <person name="Lagendijk E.L."/>
            <person name="Lapidus A."/>
            <person name="Levasseur A."/>
            <person name="Lindquist E."/>
            <person name="Lipzen A."/>
            <person name="Logrieco A.F."/>
            <person name="MacCabe A."/>
            <person name="Maekelae M.R."/>
            <person name="Malavazi I."/>
            <person name="Melin P."/>
            <person name="Meyer V."/>
            <person name="Mielnichuk N."/>
            <person name="Miskei M."/>
            <person name="Molnar A.P."/>
            <person name="Mule G."/>
            <person name="Ngan C.Y."/>
            <person name="Orejas M."/>
            <person name="Orosz E."/>
            <person name="Ouedraogo J.P."/>
            <person name="Overkamp K.M."/>
            <person name="Park H.-S."/>
            <person name="Perrone G."/>
            <person name="Piumi F."/>
            <person name="Punt P.J."/>
            <person name="Ram A.F."/>
            <person name="Ramon A."/>
            <person name="Rauscher S."/>
            <person name="Record E."/>
            <person name="Riano-Pachon D.M."/>
            <person name="Robert V."/>
            <person name="Roehrig J."/>
            <person name="Ruller R."/>
            <person name="Salamov A."/>
            <person name="Salih N.S."/>
            <person name="Samson R.A."/>
            <person name="Sandor E."/>
            <person name="Sanguinetti M."/>
            <person name="Schuetze T."/>
            <person name="Sepcic K."/>
            <person name="Shelest E."/>
            <person name="Sherlock G."/>
            <person name="Sophianopoulou V."/>
            <person name="Squina F.M."/>
            <person name="Sun H."/>
            <person name="Susca A."/>
            <person name="Todd R.B."/>
            <person name="Tsang A."/>
            <person name="Unkles S.E."/>
            <person name="van de Wiele N."/>
            <person name="van Rossen-Uffink D."/>
            <person name="Oliveira J.V."/>
            <person name="Vesth T.C."/>
            <person name="Visser J."/>
            <person name="Yu J.-H."/>
            <person name="Zhou M."/>
            <person name="Andersen M.R."/>
            <person name="Archer D.B."/>
            <person name="Baker S.E."/>
            <person name="Benoit I."/>
            <person name="Brakhage A.A."/>
            <person name="Braus G.H."/>
            <person name="Fischer R."/>
            <person name="Frisvad J.C."/>
            <person name="Goldman G.H."/>
            <person name="Houbraken J."/>
            <person name="Oakley B."/>
            <person name="Pocsi I."/>
            <person name="Scazzocchio C."/>
            <person name="Seiboth B."/>
            <person name="vanKuyk P.A."/>
            <person name="Wortman J."/>
            <person name="Dyer P.S."/>
            <person name="Grigoriev I.V."/>
        </authorList>
    </citation>
    <scope>NUCLEOTIDE SEQUENCE [LARGE SCALE GENOMIC DNA]</scope>
    <source>
        <strain evidence="2">CBS 516.65</strain>
    </source>
</reference>
<dbReference type="RefSeq" id="XP_022398060.1">
    <property type="nucleotide sequence ID" value="XM_022549002.1"/>
</dbReference>
<evidence type="ECO:0000313" key="2">
    <source>
        <dbReference type="Proteomes" id="UP000184300"/>
    </source>
</evidence>
<name>A0A1L9VBY5_ASPGL</name>
<dbReference type="InterPro" id="IPR032675">
    <property type="entry name" value="LRR_dom_sf"/>
</dbReference>
<dbReference type="Proteomes" id="UP000184300">
    <property type="component" value="Unassembled WGS sequence"/>
</dbReference>
<evidence type="ECO:0008006" key="3">
    <source>
        <dbReference type="Google" id="ProtNLM"/>
    </source>
</evidence>
<gene>
    <name evidence="1" type="ORF">ASPGLDRAFT_662917</name>
</gene>